<dbReference type="Pfam" id="PF01807">
    <property type="entry name" value="Zn_ribbon_DnaG"/>
    <property type="match status" value="1"/>
</dbReference>
<dbReference type="SUPFAM" id="SSF57783">
    <property type="entry name" value="Zinc beta-ribbon"/>
    <property type="match status" value="1"/>
</dbReference>
<dbReference type="GO" id="GO:0006260">
    <property type="term" value="P:DNA replication"/>
    <property type="evidence" value="ECO:0007669"/>
    <property type="project" value="InterPro"/>
</dbReference>
<evidence type="ECO:0000313" key="4">
    <source>
        <dbReference type="Proteomes" id="UP000666240"/>
    </source>
</evidence>
<dbReference type="AlphaFoldDB" id="A0A8J7QYR2"/>
<gene>
    <name evidence="3" type="ORF">J5Y06_07245</name>
</gene>
<dbReference type="Pfam" id="PF23639">
    <property type="entry name" value="DUF7146"/>
    <property type="match status" value="1"/>
</dbReference>
<dbReference type="InterPro" id="IPR002694">
    <property type="entry name" value="Znf_CHC2"/>
</dbReference>
<proteinExistence type="predicted"/>
<evidence type="ECO:0008006" key="5">
    <source>
        <dbReference type="Google" id="ProtNLM"/>
    </source>
</evidence>
<sequence length="390" mass="42976">MTQLPSEVVSAAHDLPILSIAREMGASLRRKGSEWNGPCPGCGGTDRFWLNEDKNTFLCRMSGAAGDPINLARHVHGIGFADAVAMLTGVDRSHLHKMQTPAAEDNKYREKARQRAWKIWRDGRSIDHRQGGYLVAAYLALRSIPFPQWTVPALREIDQLAYWEWSKEDQAFRIVHTGPAMMAAIVGPDGHFIGVHRTWLDLQRPNGKALISDPETGEVLDVKKVMGSQRGGRIILRKGDRPCPRITGEGIETVLSFAAFHGDQRSTLQAGINLDNIAGKAASQIPHPSKQNVDRLGRKRRLMIGSSEPDAQDTACLAFNGDLSSVTEELLLGDADSDRFTTQAAMLRAKARAERDGRPVSIRWAPDGLDWNDALRARAVKQAKRSEVAA</sequence>
<dbReference type="Proteomes" id="UP000666240">
    <property type="component" value="Unassembled WGS sequence"/>
</dbReference>
<dbReference type="InterPro" id="IPR036977">
    <property type="entry name" value="DNA_primase_Znf_CHC2"/>
</dbReference>
<dbReference type="GO" id="GO:0008270">
    <property type="term" value="F:zinc ion binding"/>
    <property type="evidence" value="ECO:0007669"/>
    <property type="project" value="InterPro"/>
</dbReference>
<dbReference type="GO" id="GO:0003899">
    <property type="term" value="F:DNA-directed RNA polymerase activity"/>
    <property type="evidence" value="ECO:0007669"/>
    <property type="project" value="InterPro"/>
</dbReference>
<dbReference type="RefSeq" id="WP_209334483.1">
    <property type="nucleotide sequence ID" value="NZ_JAGIYY010000002.1"/>
</dbReference>
<protein>
    <recommendedName>
        <fullName evidence="5">Zinc finger CHC2-type domain-containing protein</fullName>
    </recommendedName>
</protein>
<evidence type="ECO:0000313" key="3">
    <source>
        <dbReference type="EMBL" id="MBP0438440.1"/>
    </source>
</evidence>
<dbReference type="Gene3D" id="3.90.580.10">
    <property type="entry name" value="Zinc finger, CHC2-type domain"/>
    <property type="match status" value="1"/>
</dbReference>
<dbReference type="EMBL" id="JAGIYY010000002">
    <property type="protein sequence ID" value="MBP0438440.1"/>
    <property type="molecule type" value="Genomic_DNA"/>
</dbReference>
<dbReference type="InterPro" id="IPR055570">
    <property type="entry name" value="DUF7146"/>
</dbReference>
<organism evidence="3 4">
    <name type="scientific">Tianweitania sediminis</name>
    <dbReference type="NCBI Taxonomy" id="1502156"/>
    <lineage>
        <taxon>Bacteria</taxon>
        <taxon>Pseudomonadati</taxon>
        <taxon>Pseudomonadota</taxon>
        <taxon>Alphaproteobacteria</taxon>
        <taxon>Hyphomicrobiales</taxon>
        <taxon>Phyllobacteriaceae</taxon>
        <taxon>Tianweitania</taxon>
    </lineage>
</organism>
<evidence type="ECO:0000259" key="2">
    <source>
        <dbReference type="Pfam" id="PF23639"/>
    </source>
</evidence>
<reference evidence="3" key="1">
    <citation type="submission" date="2021-03" db="EMBL/GenBank/DDBJ databases">
        <title>Genome sequencing and assembly of Tianweitania sediminis.</title>
        <authorList>
            <person name="Chhetri G."/>
        </authorList>
    </citation>
    <scope>NUCLEOTIDE SEQUENCE</scope>
    <source>
        <strain evidence="3">Z8</strain>
    </source>
</reference>
<comment type="caution">
    <text evidence="3">The sequence shown here is derived from an EMBL/GenBank/DDBJ whole genome shotgun (WGS) entry which is preliminary data.</text>
</comment>
<dbReference type="GO" id="GO:0003677">
    <property type="term" value="F:DNA binding"/>
    <property type="evidence" value="ECO:0007669"/>
    <property type="project" value="InterPro"/>
</dbReference>
<accession>A0A8J7QYR2</accession>
<name>A0A8J7QYR2_9HYPH</name>
<keyword evidence="4" id="KW-1185">Reference proteome</keyword>
<evidence type="ECO:0000259" key="1">
    <source>
        <dbReference type="Pfam" id="PF01807"/>
    </source>
</evidence>
<feature type="domain" description="Zinc finger CHC2-type" evidence="1">
    <location>
        <begin position="17"/>
        <end position="89"/>
    </location>
</feature>
<feature type="domain" description="DUF7146" evidence="2">
    <location>
        <begin position="111"/>
        <end position="235"/>
    </location>
</feature>